<dbReference type="InterPro" id="IPR005446">
    <property type="entry name" value="VDCC_L_a1su"/>
</dbReference>
<feature type="transmembrane region" description="Helical" evidence="19">
    <location>
        <begin position="303"/>
        <end position="323"/>
    </location>
</feature>
<keyword evidence="12" id="KW-0406">Ion transport</keyword>
<dbReference type="InterPro" id="IPR014873">
    <property type="entry name" value="VDCC_a1su_IQ"/>
</dbReference>
<dbReference type="InterPro" id="IPR027359">
    <property type="entry name" value="Volt_channel_dom_sf"/>
</dbReference>
<feature type="binding site" evidence="16">
    <location>
        <position position="320"/>
    </location>
    <ligand>
        <name>Ca(2+)</name>
        <dbReference type="ChEBI" id="CHEBI:29108"/>
    </ligand>
</feature>
<feature type="compositionally biased region" description="Low complexity" evidence="18">
    <location>
        <begin position="1793"/>
        <end position="1806"/>
    </location>
</feature>
<dbReference type="PANTHER" id="PTHR45628:SF7">
    <property type="entry name" value="VOLTAGE-DEPENDENT CALCIUM CHANNEL TYPE A SUBUNIT ALPHA-1"/>
    <property type="match status" value="1"/>
</dbReference>
<feature type="transmembrane region" description="Helical" evidence="19">
    <location>
        <begin position="1359"/>
        <end position="1383"/>
    </location>
</feature>
<feature type="region of interest" description="Disordered" evidence="18">
    <location>
        <begin position="1785"/>
        <end position="1806"/>
    </location>
</feature>
<comment type="subcellular location">
    <subcellularLocation>
        <location evidence="1 17">Membrane</location>
        <topology evidence="1 17">Multi-pass membrane protein</topology>
    </subcellularLocation>
</comment>
<feature type="transmembrane region" description="Helical" evidence="19">
    <location>
        <begin position="70"/>
        <end position="87"/>
    </location>
</feature>
<evidence type="ECO:0000256" key="5">
    <source>
        <dbReference type="ARBA" id="ARBA00022673"/>
    </source>
</evidence>
<dbReference type="GO" id="GO:0008331">
    <property type="term" value="F:high voltage-gated calcium channel activity"/>
    <property type="evidence" value="ECO:0007669"/>
    <property type="project" value="TreeGrafter"/>
</dbReference>
<keyword evidence="6 19" id="KW-0812">Transmembrane</keyword>
<feature type="transmembrane region" description="Helical" evidence="19">
    <location>
        <begin position="1262"/>
        <end position="1282"/>
    </location>
</feature>
<reference evidence="21 22" key="1">
    <citation type="submission" date="2022-05" db="EMBL/GenBank/DDBJ databases">
        <authorList>
            <consortium name="Genoscope - CEA"/>
            <person name="William W."/>
        </authorList>
    </citation>
    <scope>NUCLEOTIDE SEQUENCE [LARGE SCALE GENOMIC DNA]</scope>
</reference>
<sequence length="1913" mass="220100">MADEAKDLTKNSENKLRAATEVFQRKYRSMSTYGEQVIDDANRSKKALFCLPEDNPLRFYCKKIVESKKFEYFILLTIAVNCVVLMLDEPLPNGDTTERNEQLEKSEKYFVIIYCIEAATKIIASGFLLHKDAYLRNGWNILDFVVVVVGLVGMISDLEISGGSDSNSLKESESLKVLRAVRVLRPLKIVSGIPSLQVVMKSIARAMIPLLQILFLILFVIVIYAIIGLELLRGKFQLTCYNTTTGERIYLFIINHASERDPKFINPRVCSDPENVGRPCDTGLSCAKNESVWRGPNKGITTFDNIFLSMLTVFQCITMEGWTDIMYHSYDARDYHTRVVTSIIYISLIIIGSFFMLNLVLGVLSGEFAKERERAENRRTFFKYRSREKIERQVNAYTDWIGRAEDIILREERERHGVGGGGPRDPLKKRYSLSDSIMHLIEDHGEMVKYLRNKSENWSESSSTMRKLKKKEKLFRIHVRQMVKSQVFYWSVIVCVFLNTVLMSVEHYGQPDWLERFQAISEYVFLSIFIAEMLLKMYGLGPRVYFKSAFNRFDCAVVLGGIVEIVVQNITSYSFGISVLRSLRLLRIFKFTRFWASLRNFVTSLLNSMRSILSLIFLLLLFIFIFALLGMQLFGGKFSERHDAPHTNFDNFLKAMLAVFQIMTGEDWNTVMNDGIVASGGPHKIWGILSSLYFVSLVILGNYTLLNVFLAIAVDNLANAQAVTQDEKEEQLQLEAMRKKRMEKRRDGWAKARTIPVLIGLGKISHNKNDNDNPFRNMKPVYPSLDHVSPRGARWNKKSALRVKISQDGNGCLGASNGNFLNGNSREKGNTDRDEEGDMAEQTVPRRTLLSLRDAGRIIRRRNVHKNVPIIRKSSMFIFGPDNPIRQACHWVVNLRYFDDFILAVILVSSVLLAVEDPVDPDAPRNKVIRYFDYGITGIFALEVLVKMVDLGVILHKGSYLRSGWNIIDAFVVACNIAALLLDIRSSGRDNLQKDAIKSFRVLRVLRPLKAINKSKKLKAVFECMMYSLKNVRNILLITLLFYFIFAVVGVQLFKGKFWYCTDRSKMTRETCQGNYFKYNLGLNSKIGLKNFEVSPREWMKHKFHFDNVPNAMLALFSSSTGEGWPQGMSNTIDATKEDRGPIKDYQIQMSLYYVCFVVVFSFFFLNMFVALIIVTFQEQGEKEMDGCELDRNQRDCIQFAMTAKPRQRYMPENRSTCFYKVWKVVDSKPFEILIMTTIVLNAIVLMVSYDGASPGYEKVLNYLNNAFTFVFMLEAILKLIAFRQNYFRDFWNVFDFIIGITTLVEVILEFTNSKEDNNALPIDPSFFRLFRAARLVKLLRQGYTIRILLWTFLQSFKALPYVVILIGMLFFVYAVIGMQLFGRIRLSDDWSRQINHHNNFRSFLMALQVLFRASTGENWHKIMLHCFDDAKCDSDENKTCGSTVASVIYFCTFYFFCTFLMLNLFVAVIMDNFEYLTRDESILGPHHLDEFVRVWSEYDPGATGRIPHTEVYRLMCDMSPPVGFGRKCPKFIAYKRLIKMNMPIMGDNTVLFTSTLFALIRTALGIFSTGDPAYADNELRRTIKRLWPKTSKKILEKMIPLQSVLSSQQMTIGKIYCAKLIYENYKHMKKKRLEKKKKRRPSLFRRLVGALRNGTSYSDDEEAHIDTPPEQLTIRRRSKTLTSLPSISKEKQEVLNSKRRMHRSLKFFSRRPFGRSDSYSEDEDFRGIGRAVHFKDAPMDLTDINPTIISTDTEDEDHVDGACPKLKRKPSKLSFENPVALEDEMETENFESSSRSSTGLSSPLSLPMVRIEVTSPQPGSAQDPAEEPAPQVARERLMVLDFPDVIKSAESSPRHSLIPLSEFYESHRRTLNDRRTREIINQINAEVAQAIDKGQSPYFIYGIMDNDEETWC</sequence>
<dbReference type="PRINTS" id="PR01630">
    <property type="entry name" value="LVDCCALPHA1"/>
</dbReference>
<dbReference type="PRINTS" id="PR00167">
    <property type="entry name" value="CACHANNEL"/>
</dbReference>
<feature type="transmembrane region" description="Helical" evidence="19">
    <location>
        <begin position="487"/>
        <end position="505"/>
    </location>
</feature>
<dbReference type="Gene3D" id="6.10.250.2180">
    <property type="match status" value="1"/>
</dbReference>
<evidence type="ECO:0000313" key="22">
    <source>
        <dbReference type="Proteomes" id="UP001159428"/>
    </source>
</evidence>
<keyword evidence="5 17" id="KW-0107">Calcium channel</keyword>
<evidence type="ECO:0000256" key="11">
    <source>
        <dbReference type="ARBA" id="ARBA00022989"/>
    </source>
</evidence>
<keyword evidence="8" id="KW-0677">Repeat</keyword>
<feature type="binding site" evidence="16">
    <location>
        <position position="666"/>
    </location>
    <ligand>
        <name>Ca(2+)</name>
        <dbReference type="ChEBI" id="CHEBI:29108"/>
    </ligand>
</feature>
<organism evidence="21 22">
    <name type="scientific">Pocillopora meandrina</name>
    <dbReference type="NCBI Taxonomy" id="46732"/>
    <lineage>
        <taxon>Eukaryota</taxon>
        <taxon>Metazoa</taxon>
        <taxon>Cnidaria</taxon>
        <taxon>Anthozoa</taxon>
        <taxon>Hexacorallia</taxon>
        <taxon>Scleractinia</taxon>
        <taxon>Astrocoeniina</taxon>
        <taxon>Pocilloporidae</taxon>
        <taxon>Pocillopora</taxon>
    </lineage>
</organism>
<gene>
    <name evidence="21" type="ORF">PMEA_00007439</name>
</gene>
<comment type="caution">
    <text evidence="21">The sequence shown here is derived from an EMBL/GenBank/DDBJ whole genome shotgun (WGS) entry which is preliminary data.</text>
</comment>
<feature type="transmembrane region" description="Helical" evidence="19">
    <location>
        <begin position="931"/>
        <end position="955"/>
    </location>
</feature>
<keyword evidence="14" id="KW-0325">Glycoprotein</keyword>
<protein>
    <recommendedName>
        <fullName evidence="17">Voltage-dependent L-type calcium channel subunit alpha</fullName>
    </recommendedName>
</protein>
<feature type="transmembrane region" description="Helical" evidence="19">
    <location>
        <begin position="109"/>
        <end position="129"/>
    </location>
</feature>
<dbReference type="Pfam" id="PF00520">
    <property type="entry name" value="Ion_trans"/>
    <property type="match status" value="4"/>
</dbReference>
<keyword evidence="3" id="KW-0597">Phosphoprotein</keyword>
<feature type="transmembrane region" description="Helical" evidence="19">
    <location>
        <begin position="692"/>
        <end position="714"/>
    </location>
</feature>
<evidence type="ECO:0000256" key="4">
    <source>
        <dbReference type="ARBA" id="ARBA00022568"/>
    </source>
</evidence>
<dbReference type="SUPFAM" id="SSF81324">
    <property type="entry name" value="Voltage-gated potassium channels"/>
    <property type="match status" value="4"/>
</dbReference>
<evidence type="ECO:0000256" key="9">
    <source>
        <dbReference type="ARBA" id="ARBA00022837"/>
    </source>
</evidence>
<evidence type="ECO:0000256" key="2">
    <source>
        <dbReference type="ARBA" id="ARBA00022448"/>
    </source>
</evidence>
<evidence type="ECO:0000256" key="8">
    <source>
        <dbReference type="ARBA" id="ARBA00022737"/>
    </source>
</evidence>
<keyword evidence="9 16" id="KW-0106">Calcium</keyword>
<dbReference type="InterPro" id="IPR031649">
    <property type="entry name" value="GPHH_dom"/>
</dbReference>
<feature type="transmembrane region" description="Helical" evidence="19">
    <location>
        <begin position="1231"/>
        <end position="1250"/>
    </location>
</feature>
<evidence type="ECO:0000256" key="1">
    <source>
        <dbReference type="ARBA" id="ARBA00004141"/>
    </source>
</evidence>
<feature type="transmembrane region" description="Helical" evidence="19">
    <location>
        <begin position="517"/>
        <end position="535"/>
    </location>
</feature>
<keyword evidence="2" id="KW-0813">Transport</keyword>
<evidence type="ECO:0000256" key="7">
    <source>
        <dbReference type="ARBA" id="ARBA00022723"/>
    </source>
</evidence>
<evidence type="ECO:0000256" key="18">
    <source>
        <dbReference type="SAM" id="MobiDB-lite"/>
    </source>
</evidence>
<evidence type="ECO:0000256" key="10">
    <source>
        <dbReference type="ARBA" id="ARBA00022882"/>
    </source>
</evidence>
<dbReference type="GO" id="GO:0046872">
    <property type="term" value="F:metal ion binding"/>
    <property type="evidence" value="ECO:0007669"/>
    <property type="project" value="UniProtKB-KW"/>
</dbReference>
<evidence type="ECO:0000256" key="3">
    <source>
        <dbReference type="ARBA" id="ARBA00022553"/>
    </source>
</evidence>
<evidence type="ECO:0000259" key="20">
    <source>
        <dbReference type="SMART" id="SM01062"/>
    </source>
</evidence>
<dbReference type="Pfam" id="PF16905">
    <property type="entry name" value="GPHH"/>
    <property type="match status" value="1"/>
</dbReference>
<dbReference type="Gene3D" id="6.10.250.2500">
    <property type="match status" value="1"/>
</dbReference>
<dbReference type="Proteomes" id="UP001159428">
    <property type="component" value="Unassembled WGS sequence"/>
</dbReference>
<comment type="function">
    <text evidence="17">Voltage-sensitive calcium channels (VSCC) mediate the entry of calcium ions into excitable cells and are also involved in a variety of calcium-dependent processes, including muscle contraction, hormone or neurotransmitter release, gene expression, cell motility, cell division and cell death.</text>
</comment>
<dbReference type="GO" id="GO:0098703">
    <property type="term" value="P:calcium ion import across plasma membrane"/>
    <property type="evidence" value="ECO:0007669"/>
    <property type="project" value="TreeGrafter"/>
</dbReference>
<name>A0AAU9WM97_9CNID</name>
<feature type="transmembrane region" description="Helical" evidence="19">
    <location>
        <begin position="967"/>
        <end position="984"/>
    </location>
</feature>
<dbReference type="FunFam" id="1.20.120.350:FF:000011">
    <property type="entry name" value="Voltage-dependent N-type calcium channel subunit alpha"/>
    <property type="match status" value="1"/>
</dbReference>
<keyword evidence="10 17" id="KW-0851">Voltage-gated channel</keyword>
<comment type="similarity">
    <text evidence="17">Belongs to the calcium channel alpha-1 subunit (TC 1.A.1.11) family.</text>
</comment>
<dbReference type="GO" id="GO:0098793">
    <property type="term" value="C:presynapse"/>
    <property type="evidence" value="ECO:0007669"/>
    <property type="project" value="UniProtKB-ARBA"/>
</dbReference>
<feature type="transmembrane region" description="Helical" evidence="19">
    <location>
        <begin position="343"/>
        <end position="364"/>
    </location>
</feature>
<feature type="region of interest" description="Disordered" evidence="18">
    <location>
        <begin position="816"/>
        <end position="841"/>
    </location>
</feature>
<evidence type="ECO:0000256" key="13">
    <source>
        <dbReference type="ARBA" id="ARBA00023136"/>
    </source>
</evidence>
<dbReference type="SMART" id="SM01062">
    <property type="entry name" value="Ca_chan_IQ"/>
    <property type="match status" value="1"/>
</dbReference>
<evidence type="ECO:0000256" key="14">
    <source>
        <dbReference type="ARBA" id="ARBA00023180"/>
    </source>
</evidence>
<feature type="transmembrane region" description="Helical" evidence="19">
    <location>
        <begin position="1035"/>
        <end position="1054"/>
    </location>
</feature>
<feature type="transmembrane region" description="Helical" evidence="19">
    <location>
        <begin position="1152"/>
        <end position="1175"/>
    </location>
</feature>
<feature type="transmembrane region" description="Helical" evidence="19">
    <location>
        <begin position="141"/>
        <end position="160"/>
    </location>
</feature>
<dbReference type="Gene3D" id="1.10.287.70">
    <property type="match status" value="4"/>
</dbReference>
<evidence type="ECO:0000313" key="21">
    <source>
        <dbReference type="EMBL" id="CAH3118679.1"/>
    </source>
</evidence>
<dbReference type="InterPro" id="IPR005821">
    <property type="entry name" value="Ion_trans_dom"/>
</dbReference>
<feature type="transmembrane region" description="Helical" evidence="19">
    <location>
        <begin position="612"/>
        <end position="631"/>
    </location>
</feature>
<keyword evidence="22" id="KW-1185">Reference proteome</keyword>
<evidence type="ECO:0000256" key="12">
    <source>
        <dbReference type="ARBA" id="ARBA00023065"/>
    </source>
</evidence>
<evidence type="ECO:0000256" key="16">
    <source>
        <dbReference type="PIRSR" id="PIRSR602077-1"/>
    </source>
</evidence>
<keyword evidence="7 16" id="KW-0479">Metal-binding</keyword>
<feature type="transmembrane region" description="Helical" evidence="19">
    <location>
        <begin position="206"/>
        <end position="227"/>
    </location>
</feature>
<dbReference type="GO" id="GO:0005891">
    <property type="term" value="C:voltage-gated calcium channel complex"/>
    <property type="evidence" value="ECO:0007669"/>
    <property type="project" value="InterPro"/>
</dbReference>
<dbReference type="FunFam" id="1.10.287.70:FF:000068">
    <property type="entry name" value="Voltage-dependent N-type calcium channel subunit alpha"/>
    <property type="match status" value="1"/>
</dbReference>
<keyword evidence="15" id="KW-0407">Ion channel</keyword>
<dbReference type="Pfam" id="PF08763">
    <property type="entry name" value="Ca_chan_IQ"/>
    <property type="match status" value="1"/>
</dbReference>
<feature type="domain" description="Voltage-dependent calcium channel alpha-1 subunit IQ" evidence="20">
    <location>
        <begin position="1608"/>
        <end position="1642"/>
    </location>
</feature>
<dbReference type="FunFam" id="1.20.120.350:FF:000009">
    <property type="entry name" value="Voltage-dependent T-type calcium channel subunit alpha"/>
    <property type="match status" value="1"/>
</dbReference>
<dbReference type="FunFam" id="1.10.287.70:FF:000107">
    <property type="entry name" value="Voltage-dependent L-type calcium channel subunit alpha"/>
    <property type="match status" value="1"/>
</dbReference>
<keyword evidence="11 19" id="KW-1133">Transmembrane helix</keyword>
<accession>A0AAU9WM97</accession>
<dbReference type="Gene3D" id="1.20.120.350">
    <property type="entry name" value="Voltage-gated potassium channels. Chain C"/>
    <property type="match status" value="4"/>
</dbReference>
<evidence type="ECO:0000256" key="6">
    <source>
        <dbReference type="ARBA" id="ARBA00022692"/>
    </source>
</evidence>
<feature type="binding site" evidence="16">
    <location>
        <position position="1123"/>
    </location>
    <ligand>
        <name>Ca(2+)</name>
        <dbReference type="ChEBI" id="CHEBI:29108"/>
    </ligand>
</feature>
<dbReference type="GO" id="GO:0007268">
    <property type="term" value="P:chemical synaptic transmission"/>
    <property type="evidence" value="ECO:0007669"/>
    <property type="project" value="TreeGrafter"/>
</dbReference>
<feature type="transmembrane region" description="Helical" evidence="19">
    <location>
        <begin position="901"/>
        <end position="919"/>
    </location>
</feature>
<proteinExistence type="inferred from homology"/>
<dbReference type="EMBL" id="CALNXJ010000016">
    <property type="protein sequence ID" value="CAH3118679.1"/>
    <property type="molecule type" value="Genomic_DNA"/>
</dbReference>
<dbReference type="FunFam" id="1.10.287.70:FF:000007">
    <property type="entry name" value="Voltage-dependent L-type calcium channel subunit alpha"/>
    <property type="match status" value="1"/>
</dbReference>
<dbReference type="InterPro" id="IPR050599">
    <property type="entry name" value="VDCC_alpha-1_subunit"/>
</dbReference>
<dbReference type="InterPro" id="IPR002077">
    <property type="entry name" value="VDCCAlpha1"/>
</dbReference>
<evidence type="ECO:0000256" key="19">
    <source>
        <dbReference type="SAM" id="Phobius"/>
    </source>
</evidence>
<evidence type="ECO:0000256" key="15">
    <source>
        <dbReference type="ARBA" id="ARBA00023303"/>
    </source>
</evidence>
<keyword evidence="13 19" id="KW-0472">Membrane</keyword>
<dbReference type="FunFam" id="1.20.120.350:FF:000001">
    <property type="entry name" value="Voltage-dependent L-type calcium channel subunit alpha"/>
    <property type="match status" value="1"/>
</dbReference>
<evidence type="ECO:0000256" key="17">
    <source>
        <dbReference type="RuleBase" id="RU003808"/>
    </source>
</evidence>
<keyword evidence="4 17" id="KW-0109">Calcium transport</keyword>
<dbReference type="PANTHER" id="PTHR45628">
    <property type="entry name" value="VOLTAGE-DEPENDENT CALCIUM CHANNEL TYPE A SUBUNIT ALPHA-1"/>
    <property type="match status" value="1"/>
</dbReference>
<feature type="transmembrane region" description="Helical" evidence="19">
    <location>
        <begin position="1448"/>
        <end position="1471"/>
    </location>
</feature>